<dbReference type="EMBL" id="GBRH01223096">
    <property type="protein sequence ID" value="JAD74799.1"/>
    <property type="molecule type" value="Transcribed_RNA"/>
</dbReference>
<feature type="region of interest" description="Disordered" evidence="1">
    <location>
        <begin position="151"/>
        <end position="260"/>
    </location>
</feature>
<feature type="compositionally biased region" description="Basic residues" evidence="1">
    <location>
        <begin position="235"/>
        <end position="254"/>
    </location>
</feature>
<evidence type="ECO:0000256" key="1">
    <source>
        <dbReference type="SAM" id="MobiDB-lite"/>
    </source>
</evidence>
<dbReference type="AlphaFoldDB" id="A0A0A9CEQ8"/>
<protein>
    <submittedName>
        <fullName evidence="2">Uncharacterized protein</fullName>
    </submittedName>
</protein>
<feature type="compositionally biased region" description="Basic and acidic residues" evidence="1">
    <location>
        <begin position="202"/>
        <end position="217"/>
    </location>
</feature>
<accession>A0A0A9CEQ8</accession>
<name>A0A0A9CEQ8_ARUDO</name>
<feature type="compositionally biased region" description="Basic residues" evidence="1">
    <location>
        <begin position="185"/>
        <end position="197"/>
    </location>
</feature>
<evidence type="ECO:0000313" key="2">
    <source>
        <dbReference type="EMBL" id="JAD74799.1"/>
    </source>
</evidence>
<organism evidence="2">
    <name type="scientific">Arundo donax</name>
    <name type="common">Giant reed</name>
    <name type="synonym">Donax arundinaceus</name>
    <dbReference type="NCBI Taxonomy" id="35708"/>
    <lineage>
        <taxon>Eukaryota</taxon>
        <taxon>Viridiplantae</taxon>
        <taxon>Streptophyta</taxon>
        <taxon>Embryophyta</taxon>
        <taxon>Tracheophyta</taxon>
        <taxon>Spermatophyta</taxon>
        <taxon>Magnoliopsida</taxon>
        <taxon>Liliopsida</taxon>
        <taxon>Poales</taxon>
        <taxon>Poaceae</taxon>
        <taxon>PACMAD clade</taxon>
        <taxon>Arundinoideae</taxon>
        <taxon>Arundineae</taxon>
        <taxon>Arundo</taxon>
    </lineage>
</organism>
<proteinExistence type="predicted"/>
<reference evidence="2" key="1">
    <citation type="submission" date="2014-09" db="EMBL/GenBank/DDBJ databases">
        <authorList>
            <person name="Magalhaes I.L.F."/>
            <person name="Oliveira U."/>
            <person name="Santos F.R."/>
            <person name="Vidigal T.H.D.A."/>
            <person name="Brescovit A.D."/>
            <person name="Santos A.J."/>
        </authorList>
    </citation>
    <scope>NUCLEOTIDE SEQUENCE</scope>
    <source>
        <tissue evidence="2">Shoot tissue taken approximately 20 cm above the soil surface</tissue>
    </source>
</reference>
<reference evidence="2" key="2">
    <citation type="journal article" date="2015" name="Data Brief">
        <title>Shoot transcriptome of the giant reed, Arundo donax.</title>
        <authorList>
            <person name="Barrero R.A."/>
            <person name="Guerrero F.D."/>
            <person name="Moolhuijzen P."/>
            <person name="Goolsby J.A."/>
            <person name="Tidwell J."/>
            <person name="Bellgard S.E."/>
            <person name="Bellgard M.I."/>
        </authorList>
    </citation>
    <scope>NUCLEOTIDE SEQUENCE</scope>
    <source>
        <tissue evidence="2">Shoot tissue taken approximately 20 cm above the soil surface</tissue>
    </source>
</reference>
<feature type="compositionally biased region" description="Basic and acidic residues" evidence="1">
    <location>
        <begin position="159"/>
        <end position="173"/>
    </location>
</feature>
<sequence length="260" mass="27989">MHRHATHSPLISQQPRSAGARGLLHGKNHLLAPGVTKFRACAMARLAGWPSLGADAERELELLGGDLVDPLAFPRRDSALVELELRAASAHVRSRAVKLHGGGGAAGVDKVVCGRRRSRRGRHLEADPPAGVDRGDVRFVVLRDRVRVLEPAGSGGAGRRGDGEERVQERVDDGVPVGLPDLGRPRRRRRRERRRHGGAAGDAERREVGEAPEEREQGGGGRVVGAVVARGAREARRRRAGVVGRHRAGVVGRHRAGEPR</sequence>